<dbReference type="Gene3D" id="1.10.10.60">
    <property type="entry name" value="Homeodomain-like"/>
    <property type="match status" value="1"/>
</dbReference>
<dbReference type="SUPFAM" id="SSF46689">
    <property type="entry name" value="Homeodomain-like"/>
    <property type="match status" value="1"/>
</dbReference>
<keyword evidence="1" id="KW-0547">Nucleotide-binding</keyword>
<evidence type="ECO:0000256" key="2">
    <source>
        <dbReference type="ARBA" id="ARBA00022840"/>
    </source>
</evidence>
<dbReference type="RefSeq" id="WP_338751849.1">
    <property type="nucleotide sequence ID" value="NZ_CP147404.1"/>
</dbReference>
<dbReference type="Pfam" id="PF25601">
    <property type="entry name" value="AAA_lid_14"/>
    <property type="match status" value="1"/>
</dbReference>
<evidence type="ECO:0000259" key="6">
    <source>
        <dbReference type="PROSITE" id="PS50045"/>
    </source>
</evidence>
<dbReference type="SUPFAM" id="SSF52540">
    <property type="entry name" value="P-loop containing nucleoside triphosphate hydrolases"/>
    <property type="match status" value="1"/>
</dbReference>
<dbReference type="InterPro" id="IPR027417">
    <property type="entry name" value="P-loop_NTPase"/>
</dbReference>
<dbReference type="PROSITE" id="PS50045">
    <property type="entry name" value="SIGMA54_INTERACT_4"/>
    <property type="match status" value="1"/>
</dbReference>
<sequence>MEQIKQRLLYNIGALEESRLTKKYLLFNKGVNKIDMTNLSQSSLTQAYQVLKSTFLTIYDEIFITDMSGIIIEKSGQITELWENPQEKMIGKNLFELGRNVFYEELSLQDLLNQSHPSTTQTSWDGKEILITAYPVNIEPNEEFVAWGFKNISSNPTSSDDHPKSDHLQTSFIVRSKKMRHVMNTVELVSKVSSSVLLLGESGVGKEVIAKAIHQIGARKNEPFVAVNCGAIPENLLESELFGYVEGAFSGAKKNGALGKFELANKGILFLDEIGEMPLNLQVKLLRALQEKEITPIGGATSRKIDIQVISATNQSLEKMVKEGKFREDLYYRLNVVPIEIPSLRARMEEIPHLIYFFLQKYNDLYNRNVQINPAAIDVLTIYQWPGNVRQLKNTIERIVVTSEHPMVDAIHVKKFIPIEKNETKTFPVFDHLMPLQDAIDLVEEQLITMAMEKYHSIKLAAIALNISQPTMSRKYKKIQNKRAETVPSPSKKRAFLEEQLNNQLRSAAIVTAAIIQPEEVQQLKENISATNPIFQKLQANLTMIRKQEGVIKWAYIFSPLPDNSLITLVADEDFVMKPGELYQGPDEIIKIAHNALQGKVEVTPLYKDRYGEWKTSFAPVFDHSGQVLALIGYDYSKEYIDSELRKMGRVLKIHI</sequence>
<dbReference type="Gene3D" id="1.10.8.60">
    <property type="match status" value="1"/>
</dbReference>
<gene>
    <name evidence="7" type="ORF">WDJ61_16895</name>
</gene>
<dbReference type="PROSITE" id="PS00675">
    <property type="entry name" value="SIGMA54_INTERACT_1"/>
    <property type="match status" value="1"/>
</dbReference>
<dbReference type="InterPro" id="IPR002078">
    <property type="entry name" value="Sigma_54_int"/>
</dbReference>
<keyword evidence="4" id="KW-0238">DNA-binding</keyword>
<keyword evidence="8" id="KW-1185">Reference proteome</keyword>
<evidence type="ECO:0000256" key="1">
    <source>
        <dbReference type="ARBA" id="ARBA00022741"/>
    </source>
</evidence>
<dbReference type="Proteomes" id="UP001387364">
    <property type="component" value="Chromosome"/>
</dbReference>
<keyword evidence="3" id="KW-0805">Transcription regulation</keyword>
<evidence type="ECO:0000256" key="4">
    <source>
        <dbReference type="ARBA" id="ARBA00023125"/>
    </source>
</evidence>
<dbReference type="PROSITE" id="PS00688">
    <property type="entry name" value="SIGMA54_INTERACT_3"/>
    <property type="match status" value="1"/>
</dbReference>
<dbReference type="PROSITE" id="PS00676">
    <property type="entry name" value="SIGMA54_INTERACT_2"/>
    <property type="match status" value="1"/>
</dbReference>
<dbReference type="SMART" id="SM00382">
    <property type="entry name" value="AAA"/>
    <property type="match status" value="1"/>
</dbReference>
<protein>
    <submittedName>
        <fullName evidence="7">Sigma 54-interacting transcriptional regulator</fullName>
    </submittedName>
</protein>
<evidence type="ECO:0000256" key="3">
    <source>
        <dbReference type="ARBA" id="ARBA00023015"/>
    </source>
</evidence>
<dbReference type="InterPro" id="IPR025944">
    <property type="entry name" value="Sigma_54_int_dom_CS"/>
</dbReference>
<dbReference type="InterPro" id="IPR003593">
    <property type="entry name" value="AAA+_ATPase"/>
</dbReference>
<evidence type="ECO:0000256" key="5">
    <source>
        <dbReference type="ARBA" id="ARBA00023163"/>
    </source>
</evidence>
<dbReference type="Gene3D" id="3.30.450.20">
    <property type="entry name" value="PAS domain"/>
    <property type="match status" value="1"/>
</dbReference>
<dbReference type="PANTHER" id="PTHR32071">
    <property type="entry name" value="TRANSCRIPTIONAL REGULATORY PROTEIN"/>
    <property type="match status" value="1"/>
</dbReference>
<dbReference type="InterPro" id="IPR025943">
    <property type="entry name" value="Sigma_54_int_dom_ATP-bd_2"/>
</dbReference>
<dbReference type="PANTHER" id="PTHR32071:SF57">
    <property type="entry name" value="C4-DICARBOXYLATE TRANSPORT TRANSCRIPTIONAL REGULATORY PROTEIN DCTD"/>
    <property type="match status" value="1"/>
</dbReference>
<feature type="domain" description="Sigma-54 factor interaction" evidence="6">
    <location>
        <begin position="172"/>
        <end position="401"/>
    </location>
</feature>
<dbReference type="Pfam" id="PF00158">
    <property type="entry name" value="Sigma54_activat"/>
    <property type="match status" value="1"/>
</dbReference>
<dbReference type="EMBL" id="CP147404">
    <property type="protein sequence ID" value="WXB92882.1"/>
    <property type="molecule type" value="Genomic_DNA"/>
</dbReference>
<dbReference type="Gene3D" id="3.40.50.300">
    <property type="entry name" value="P-loop containing nucleotide triphosphate hydrolases"/>
    <property type="match status" value="1"/>
</dbReference>
<evidence type="ECO:0000313" key="7">
    <source>
        <dbReference type="EMBL" id="WXB92882.1"/>
    </source>
</evidence>
<dbReference type="InterPro" id="IPR025662">
    <property type="entry name" value="Sigma_54_int_dom_ATP-bd_1"/>
</dbReference>
<evidence type="ECO:0000313" key="8">
    <source>
        <dbReference type="Proteomes" id="UP001387364"/>
    </source>
</evidence>
<keyword evidence="2" id="KW-0067">ATP-binding</keyword>
<dbReference type="InterPro" id="IPR058031">
    <property type="entry name" value="AAA_lid_NorR"/>
</dbReference>
<dbReference type="InterPro" id="IPR035965">
    <property type="entry name" value="PAS-like_dom_sf"/>
</dbReference>
<dbReference type="CDD" id="cd00009">
    <property type="entry name" value="AAA"/>
    <property type="match status" value="1"/>
</dbReference>
<keyword evidence="5" id="KW-0804">Transcription</keyword>
<proteinExistence type="predicted"/>
<organism evidence="7 8">
    <name type="scientific">Bacillus kandeliae</name>
    <dbReference type="NCBI Taxonomy" id="3129297"/>
    <lineage>
        <taxon>Bacteria</taxon>
        <taxon>Bacillati</taxon>
        <taxon>Bacillota</taxon>
        <taxon>Bacilli</taxon>
        <taxon>Bacillales</taxon>
        <taxon>Bacillaceae</taxon>
        <taxon>Bacillus</taxon>
    </lineage>
</organism>
<name>A0ABZ2N5K1_9BACI</name>
<reference evidence="7 8" key="1">
    <citation type="submission" date="2024-02" db="EMBL/GenBank/DDBJ databases">
        <title>Seven novel Bacillus-like species.</title>
        <authorList>
            <person name="Liu G."/>
        </authorList>
    </citation>
    <scope>NUCLEOTIDE SEQUENCE [LARGE SCALE GENOMIC DNA]</scope>
    <source>
        <strain evidence="7 8">FJAT-52991</strain>
    </source>
</reference>
<accession>A0ABZ2N5K1</accession>
<dbReference type="SUPFAM" id="SSF55785">
    <property type="entry name" value="PYP-like sensor domain (PAS domain)"/>
    <property type="match status" value="1"/>
</dbReference>
<dbReference type="InterPro" id="IPR009057">
    <property type="entry name" value="Homeodomain-like_sf"/>
</dbReference>